<dbReference type="Gene3D" id="3.30.700.10">
    <property type="entry name" value="Glycoprotein, Type 4 Pilin"/>
    <property type="match status" value="1"/>
</dbReference>
<name>A0ABT8T786_9BACT</name>
<evidence type="ECO:0000313" key="2">
    <source>
        <dbReference type="EMBL" id="MDO2409371.1"/>
    </source>
</evidence>
<comment type="caution">
    <text evidence="2">The sequence shown here is derived from an EMBL/GenBank/DDBJ whole genome shotgun (WGS) entry which is preliminary data.</text>
</comment>
<dbReference type="Proteomes" id="UP001171111">
    <property type="component" value="Unassembled WGS sequence"/>
</dbReference>
<dbReference type="NCBIfam" id="TIGR02532">
    <property type="entry name" value="IV_pilin_GFxxxE"/>
    <property type="match status" value="1"/>
</dbReference>
<reference evidence="2 3" key="1">
    <citation type="submission" date="2023-06" db="EMBL/GenBank/DDBJ databases">
        <title>Campylobacter magnum sp. nov., isolated from cecal contents of domestic pigs (Sus scrofa domesticus).</title>
        <authorList>
            <person name="Papic B."/>
            <person name="Gruntar I."/>
        </authorList>
    </citation>
    <scope>NUCLEOTIDE SEQUENCE [LARGE SCALE GENOMIC DNA]</scope>
    <source>
        <strain evidence="3">34484-21</strain>
    </source>
</reference>
<feature type="transmembrane region" description="Helical" evidence="1">
    <location>
        <begin position="7"/>
        <end position="25"/>
    </location>
</feature>
<keyword evidence="1" id="KW-0812">Transmembrane</keyword>
<keyword evidence="1" id="KW-0472">Membrane</keyword>
<dbReference type="SUPFAM" id="SSF54523">
    <property type="entry name" value="Pili subunits"/>
    <property type="match status" value="1"/>
</dbReference>
<dbReference type="Pfam" id="PF07963">
    <property type="entry name" value="N_methyl"/>
    <property type="match status" value="1"/>
</dbReference>
<dbReference type="InterPro" id="IPR012902">
    <property type="entry name" value="N_methyl_site"/>
</dbReference>
<dbReference type="EMBL" id="JAULJQ010000004">
    <property type="protein sequence ID" value="MDO2409371.1"/>
    <property type="molecule type" value="Genomic_DNA"/>
</dbReference>
<proteinExistence type="predicted"/>
<evidence type="ECO:0000256" key="1">
    <source>
        <dbReference type="SAM" id="Phobius"/>
    </source>
</evidence>
<evidence type="ECO:0000313" key="3">
    <source>
        <dbReference type="Proteomes" id="UP001171111"/>
    </source>
</evidence>
<dbReference type="RefSeq" id="WP_302244251.1">
    <property type="nucleotide sequence ID" value="NZ_JAULJQ010000004.1"/>
</dbReference>
<protein>
    <submittedName>
        <fullName evidence="2">Type II secretion system protein</fullName>
    </submittedName>
</protein>
<gene>
    <name evidence="2" type="ORF">Q2362_04560</name>
</gene>
<dbReference type="InterPro" id="IPR045584">
    <property type="entry name" value="Pilin-like"/>
</dbReference>
<keyword evidence="1" id="KW-1133">Transmembrane helix</keyword>
<accession>A0ABT8T786</accession>
<sequence>MKKAFTLVELIFVVVVIGILAFALWPTKQPTQALEAARQIVAHIRYTQHLALNDDKFATHTDTGGTSSIAKDWYKRLWRITFSNLTADKDCKIGGWRYAVYQNIAGDLSDKGQPNGTIEAARNPAQAGKVLSACYSGLSTNTSDELNLSQTYKIENIDFSGFGTQGIIFDELGRAYPRGEWDAPYGNKHKFSQDNGSFGRITLSAKDGSVAKILVFAETGYACVENVDLGCEAPANNP</sequence>
<organism evidence="2 3">
    <name type="scientific">Campylobacter magnus</name>
    <dbReference type="NCBI Taxonomy" id="3026462"/>
    <lineage>
        <taxon>Bacteria</taxon>
        <taxon>Pseudomonadati</taxon>
        <taxon>Campylobacterota</taxon>
        <taxon>Epsilonproteobacteria</taxon>
        <taxon>Campylobacterales</taxon>
        <taxon>Campylobacteraceae</taxon>
        <taxon>Campylobacter</taxon>
    </lineage>
</organism>
<keyword evidence="3" id="KW-1185">Reference proteome</keyword>